<feature type="transmembrane region" description="Helical" evidence="1">
    <location>
        <begin position="268"/>
        <end position="291"/>
    </location>
</feature>
<feature type="transmembrane region" description="Helical" evidence="1">
    <location>
        <begin position="229"/>
        <end position="248"/>
    </location>
</feature>
<reference evidence="2 3" key="1">
    <citation type="journal article" date="2015" name="Genome Announc.">
        <title>Genomes of Geoalkalibacter ferrihydriticus Z-0531T and Geoalkalibacter subterraneus Red1T, Two Haloalkaliphilic Metal-Reducing Deltaproteobacteria.</title>
        <authorList>
            <person name="Badalamenti J.P."/>
            <person name="Krajmalnik-Brown R."/>
            <person name="Torres C.I."/>
            <person name="Bond D.R."/>
        </authorList>
    </citation>
    <scope>NUCLEOTIDE SEQUENCE [LARGE SCALE GENOMIC DNA]</scope>
    <source>
        <strain evidence="2 3">Red1</strain>
    </source>
</reference>
<evidence type="ECO:0000313" key="3">
    <source>
        <dbReference type="Proteomes" id="UP000035036"/>
    </source>
</evidence>
<dbReference type="Proteomes" id="UP000035036">
    <property type="component" value="Chromosome"/>
</dbReference>
<dbReference type="KEGG" id="gsb:GSUB_06400"/>
<dbReference type="OrthoDB" id="3190590at2"/>
<feature type="transmembrane region" description="Helical" evidence="1">
    <location>
        <begin position="92"/>
        <end position="114"/>
    </location>
</feature>
<proteinExistence type="predicted"/>
<dbReference type="RefSeq" id="WP_040199819.1">
    <property type="nucleotide sequence ID" value="NZ_CP010311.1"/>
</dbReference>
<dbReference type="AlphaFoldDB" id="A0A0B5FRQ9"/>
<evidence type="ECO:0000313" key="2">
    <source>
        <dbReference type="EMBL" id="AJF06261.1"/>
    </source>
</evidence>
<feature type="transmembrane region" description="Helical" evidence="1">
    <location>
        <begin position="303"/>
        <end position="326"/>
    </location>
</feature>
<gene>
    <name evidence="2" type="ORF">GSUB_06400</name>
</gene>
<dbReference type="PANTHER" id="PTHR30574:SF12">
    <property type="entry name" value="SULPHUR TRANSPORT DOMAIN-CONTAINING PROTEIN"/>
    <property type="match status" value="1"/>
</dbReference>
<feature type="transmembrane region" description="Helical" evidence="1">
    <location>
        <begin position="332"/>
        <end position="348"/>
    </location>
</feature>
<sequence length="353" mass="37305">MWKDRHFYLVLLTGLSFGLLGVALAALGNPENSGICISCFLENTAGSLGLHDNERMQYLRPELAGFVLGAMVSALVFREFCSRGGSVPMTRFFAGFFLIVGCAVFIGCPIKLFLRMTAGDLTTLAGLAGLVGGVWVGLHSLAKGVQPGVSKIVRGGSGWWVPLFFVLLMIWVFLPPGFLREAQSGGGAEHAPAWISLGAGLLLGALAQRSRFCITGSLRDTLLMGHRSPLIYGLALFVFGAVAGNLIFGRFEPGFHGQPGAHLDYLWSFFGMALVGWVSVIFGGCPFRQLVKAGEGDADAGMVVLGMLVAGGLAQTWGITATAAGVPLPGKMAVLAGFAFVFMISLVLRERAV</sequence>
<keyword evidence="3" id="KW-1185">Reference proteome</keyword>
<keyword evidence="1" id="KW-0812">Transmembrane</keyword>
<protein>
    <submittedName>
        <fullName evidence="2">Membrane protein</fullName>
    </submittedName>
</protein>
<dbReference type="HOGENOM" id="CLU_064908_0_0_7"/>
<keyword evidence="1" id="KW-0472">Membrane</keyword>
<name>A0A0B5FRQ9_9BACT</name>
<dbReference type="InterPro" id="IPR026366">
    <property type="entry name" value="Seleno_YedE"/>
</dbReference>
<keyword evidence="1" id="KW-1133">Transmembrane helix</keyword>
<dbReference type="NCBIfam" id="TIGR04112">
    <property type="entry name" value="seleno_YedE"/>
    <property type="match status" value="1"/>
</dbReference>
<feature type="transmembrane region" description="Helical" evidence="1">
    <location>
        <begin position="63"/>
        <end position="80"/>
    </location>
</feature>
<dbReference type="EMBL" id="CP010311">
    <property type="protein sequence ID" value="AJF06261.1"/>
    <property type="molecule type" value="Genomic_DNA"/>
</dbReference>
<dbReference type="PANTHER" id="PTHR30574">
    <property type="entry name" value="INNER MEMBRANE PROTEIN YEDE"/>
    <property type="match status" value="1"/>
</dbReference>
<feature type="transmembrane region" description="Helical" evidence="1">
    <location>
        <begin position="159"/>
        <end position="179"/>
    </location>
</feature>
<feature type="transmembrane region" description="Helical" evidence="1">
    <location>
        <begin position="191"/>
        <end position="208"/>
    </location>
</feature>
<accession>A0A0B5FRQ9</accession>
<dbReference type="InterPro" id="IPR007272">
    <property type="entry name" value="Sulf_transp_TsuA/YedE"/>
</dbReference>
<feature type="transmembrane region" description="Helical" evidence="1">
    <location>
        <begin position="120"/>
        <end position="138"/>
    </location>
</feature>
<evidence type="ECO:0000256" key="1">
    <source>
        <dbReference type="SAM" id="Phobius"/>
    </source>
</evidence>
<organism evidence="2 3">
    <name type="scientific">Geoalkalibacter subterraneus</name>
    <dbReference type="NCBI Taxonomy" id="483547"/>
    <lineage>
        <taxon>Bacteria</taxon>
        <taxon>Pseudomonadati</taxon>
        <taxon>Thermodesulfobacteriota</taxon>
        <taxon>Desulfuromonadia</taxon>
        <taxon>Desulfuromonadales</taxon>
        <taxon>Geoalkalibacteraceae</taxon>
        <taxon>Geoalkalibacter</taxon>
    </lineage>
</organism>
<dbReference type="STRING" id="483547.GSUB_06400"/>
<dbReference type="GO" id="GO:0005886">
    <property type="term" value="C:plasma membrane"/>
    <property type="evidence" value="ECO:0007669"/>
    <property type="project" value="TreeGrafter"/>
</dbReference>